<evidence type="ECO:0000313" key="3">
    <source>
        <dbReference type="Proteomes" id="UP000014711"/>
    </source>
</evidence>
<evidence type="ECO:0000313" key="2">
    <source>
        <dbReference type="EMBL" id="AGO48402.1"/>
    </source>
</evidence>
<evidence type="ECO:0000259" key="1">
    <source>
        <dbReference type="Pfam" id="PF04466"/>
    </source>
</evidence>
<dbReference type="GeneID" id="16796980"/>
<dbReference type="KEGG" id="vg:16796980"/>
<dbReference type="Gene3D" id="3.30.420.240">
    <property type="match status" value="1"/>
</dbReference>
<dbReference type="Gene3D" id="3.40.50.300">
    <property type="entry name" value="P-loop containing nucleotide triphosphate hydrolases"/>
    <property type="match status" value="1"/>
</dbReference>
<reference evidence="2 3" key="1">
    <citation type="journal article" date="2013" name="Proc. Natl. Acad. Sci. U.S.A.">
        <title>Twelve previously unknown phage genera are ubiquitous in global oceans.</title>
        <authorList>
            <person name="Holmfeldt K."/>
            <person name="Solonenko N."/>
            <person name="Shah M."/>
            <person name="Corrier K."/>
            <person name="Riemann L."/>
            <person name="Verberkmoes N.C."/>
            <person name="Sullivan M.B."/>
        </authorList>
    </citation>
    <scope>NUCLEOTIDE SEQUENCE [LARGE SCALE GENOMIC DNA]</scope>
    <source>
        <strain evidence="2">Phi10:1</strain>
    </source>
</reference>
<dbReference type="Proteomes" id="UP000014711">
    <property type="component" value="Segment"/>
</dbReference>
<dbReference type="OrthoDB" id="14497at10239"/>
<organism evidence="2 3">
    <name type="scientific">Cellulophaga phage phi10:1</name>
    <dbReference type="NCBI Taxonomy" id="1327981"/>
    <lineage>
        <taxon>Viruses</taxon>
        <taxon>Duplodnaviria</taxon>
        <taxon>Heunggongvirae</taxon>
        <taxon>Uroviricota</taxon>
        <taxon>Caudoviricetes</taxon>
        <taxon>Assiduviridae</taxon>
        <taxon>Cebadecemvirus</taxon>
        <taxon>Cebadecemvirus phi10una</taxon>
    </lineage>
</organism>
<dbReference type="EMBL" id="KC821618">
    <property type="protein sequence ID" value="AGO48402.1"/>
    <property type="molecule type" value="Genomic_DNA"/>
</dbReference>
<accession>S0A1N4</accession>
<reference evidence="3" key="2">
    <citation type="submission" date="2013-03" db="EMBL/GenBank/DDBJ databases">
        <title>The Cellulophaga phages: a novel, diverse, and globally ubiquitous model system.</title>
        <authorList>
            <person name="Holmfeldt K."/>
            <person name="Solonenko N."/>
            <person name="Shah M."/>
            <person name="Corrier K."/>
            <person name="Riemann L."/>
            <person name="VerBerkmoes N.C."/>
            <person name="Sullivan M.B."/>
        </authorList>
    </citation>
    <scope>NUCLEOTIDE SEQUENCE [LARGE SCALE GENOMIC DNA]</scope>
</reference>
<dbReference type="InterPro" id="IPR027417">
    <property type="entry name" value="P-loop_NTPase"/>
</dbReference>
<dbReference type="RefSeq" id="YP_008241980.1">
    <property type="nucleotide sequence ID" value="NC_021802.1"/>
</dbReference>
<dbReference type="InterPro" id="IPR035412">
    <property type="entry name" value="Terminase_L_N"/>
</dbReference>
<gene>
    <name evidence="2" type="ORF">Phi10:1_gp061</name>
</gene>
<keyword evidence="3" id="KW-1185">Reference proteome</keyword>
<protein>
    <submittedName>
        <fullName evidence="2">Terminase large subunit</fullName>
    </submittedName>
</protein>
<feature type="domain" description="Phage terminase large subunit N-terminal" evidence="1">
    <location>
        <begin position="22"/>
        <end position="215"/>
    </location>
</feature>
<dbReference type="Pfam" id="PF04466">
    <property type="entry name" value="Terminase_3"/>
    <property type="match status" value="1"/>
</dbReference>
<name>S0A1N4_9CAUD</name>
<proteinExistence type="predicted"/>
<sequence>MKLLPKQEHAVYYLKDDKTKELLYGGAAGGGKSALGCLWLIEMCQKYPKSRWLMGRAKLKALKETTLNTFFELAGKLEISNQFTFNAQTNIIYWNNGSEILLKDLFLYPSDPNFDSLGSLEICGAFIDECNQVVFKAWQIVTSRCRYKLNEFGIIPKVFGSCNPAKNWTYKEFYKPDKDNILTGHRKFIQALPTDNPHLPQSYLDSLLSLDKNSKERLYYGNWEYDDDPSTIMDMDAITDYFNPTHLKKGTDKYMTVDVARLGKDKTVFRIWEGMLCTYRYEIPKSGIDVAVKRAKDLQLKHGISNSNTVADEDGVGGGFVDFLRCKGFVNNSTALNGENYNNLKSQCSILMAKLIQARGAGEICNDSDIKDQTAEEMEQVKIKDIDKDGKLAILPKEVVKEKIGRSPDDWDSIMMRYYFELAPKFFTF</sequence>